<dbReference type="InterPro" id="IPR031936">
    <property type="entry name" value="DUF4771"/>
</dbReference>
<dbReference type="OrthoDB" id="6613664at2759"/>
<feature type="region of interest" description="Disordered" evidence="1">
    <location>
        <begin position="135"/>
        <end position="155"/>
    </location>
</feature>
<evidence type="ECO:0000313" key="6">
    <source>
        <dbReference type="Proteomes" id="UP000030765"/>
    </source>
</evidence>
<reference evidence="4 6" key="1">
    <citation type="journal article" date="2014" name="BMC Genomics">
        <title>Genome sequence of Anopheles sinensis provides insight into genetics basis of mosquito competence for malaria parasites.</title>
        <authorList>
            <person name="Zhou D."/>
            <person name="Zhang D."/>
            <person name="Ding G."/>
            <person name="Shi L."/>
            <person name="Hou Q."/>
            <person name="Ye Y."/>
            <person name="Xu Y."/>
            <person name="Zhou H."/>
            <person name="Xiong C."/>
            <person name="Li S."/>
            <person name="Yu J."/>
            <person name="Hong S."/>
            <person name="Yu X."/>
            <person name="Zou P."/>
            <person name="Chen C."/>
            <person name="Chang X."/>
            <person name="Wang W."/>
            <person name="Lv Y."/>
            <person name="Sun Y."/>
            <person name="Ma L."/>
            <person name="Shen B."/>
            <person name="Zhu C."/>
        </authorList>
    </citation>
    <scope>NUCLEOTIDE SEQUENCE [LARGE SCALE GENOMIC DNA]</scope>
</reference>
<reference evidence="5" key="2">
    <citation type="submission" date="2020-05" db="UniProtKB">
        <authorList>
            <consortium name="EnsemblMetazoa"/>
        </authorList>
    </citation>
    <scope>IDENTIFICATION</scope>
</reference>
<organism evidence="4">
    <name type="scientific">Anopheles sinensis</name>
    <name type="common">Mosquito</name>
    <dbReference type="NCBI Taxonomy" id="74873"/>
    <lineage>
        <taxon>Eukaryota</taxon>
        <taxon>Metazoa</taxon>
        <taxon>Ecdysozoa</taxon>
        <taxon>Arthropoda</taxon>
        <taxon>Hexapoda</taxon>
        <taxon>Insecta</taxon>
        <taxon>Pterygota</taxon>
        <taxon>Neoptera</taxon>
        <taxon>Endopterygota</taxon>
        <taxon>Diptera</taxon>
        <taxon>Nematocera</taxon>
        <taxon>Culicoidea</taxon>
        <taxon>Culicidae</taxon>
        <taxon>Anophelinae</taxon>
        <taxon>Anopheles</taxon>
    </lineage>
</organism>
<proteinExistence type="predicted"/>
<sequence length="659" mass="76765">MLKILRKRSSPMWFQELTDEQCSICDQMLDAIGDDLDESTIYRSKNLLRKLGIFPVCQDRIIRTALILCNRNDISFLWLLLELWYIRRPRKTEVTHETGYSINERLLISSIAHLDMVTTLRGLDMVLPPPKKVENLKLQEKRNDTKRPSSARRSPYEKPLMIKSTGYTVPLDIQPHRDEFLGRYSHYRDPEFIVRNEESRWFARCGGSGKNKFSYQGYISATDDAMESEIKSESFQSANAIVQALLDEHVRNMVDRVECCQILCPKHHQLGEGCSNILQQLQGNATVREALMASVRAQCAQWKEEELLTEGKQQVNNLLGRLVDEAVALAILEPIGSCPECWQRFDMQQKLRSGQKCVCANSKESVTIPTPSEANPKQLYFKMCIDKAQPYEFDHAKIFDDDERRKENLACPIKRAIQRALRGKDDTGNVDIDRLILNFMRNTWQKELKQQNERLKIEKAAKNQQQPVEKDLLDMEYVTTKDVAVLQKLLKRALRKLADHPMYILATFPEVDKLPILIAWIRDRYGVPVSRQERAAALQESKIFWDTLVPRVTSVRWPSRKDTGLKTTVNWNYKIQLEQMASKWMQKFHRTFNNVQVQENRLWWTTMVPYHAGVDRFRRTFCAYFPNCEPLMVPASQPWRSHDYRPMSKATEASGRSRI</sequence>
<dbReference type="AlphaFoldDB" id="A0A084WHI7"/>
<feature type="compositionally biased region" description="Basic and acidic residues" evidence="1">
    <location>
        <begin position="135"/>
        <end position="147"/>
    </location>
</feature>
<evidence type="ECO:0000259" key="3">
    <source>
        <dbReference type="Pfam" id="PF15995"/>
    </source>
</evidence>
<gene>
    <name evidence="4" type="ORF">ZHAS_00017982</name>
</gene>
<dbReference type="EnsemblMetazoa" id="ASIC017982-RA">
    <property type="protein sequence ID" value="ASIC017982-PA"/>
    <property type="gene ID" value="ASIC017982"/>
</dbReference>
<dbReference type="Proteomes" id="UP000030765">
    <property type="component" value="Unassembled WGS sequence"/>
</dbReference>
<name>A0A084WHI7_ANOSI</name>
<dbReference type="Pfam" id="PF15995">
    <property type="entry name" value="DUF4771"/>
    <property type="match status" value="1"/>
</dbReference>
<dbReference type="EMBL" id="KE525347">
    <property type="protein sequence ID" value="KFB49681.1"/>
    <property type="molecule type" value="Genomic_DNA"/>
</dbReference>
<dbReference type="EMBL" id="ATLV01023841">
    <property type="status" value="NOT_ANNOTATED_CDS"/>
    <property type="molecule type" value="Genomic_DNA"/>
</dbReference>
<evidence type="ECO:0000256" key="1">
    <source>
        <dbReference type="SAM" id="MobiDB-lite"/>
    </source>
</evidence>
<evidence type="ECO:0000313" key="5">
    <source>
        <dbReference type="EnsemblMetazoa" id="ASIC017982-PA"/>
    </source>
</evidence>
<accession>A0A084WHI7</accession>
<dbReference type="Pfam" id="PF15994">
    <property type="entry name" value="DUF4770"/>
    <property type="match status" value="1"/>
</dbReference>
<evidence type="ECO:0000313" key="4">
    <source>
        <dbReference type="EMBL" id="KFB49681.1"/>
    </source>
</evidence>
<feature type="domain" description="DUF4770" evidence="2">
    <location>
        <begin position="48"/>
        <end position="203"/>
    </location>
</feature>
<protein>
    <submittedName>
        <fullName evidence="4 5">Uncharacterized protein</fullName>
    </submittedName>
</protein>
<dbReference type="PANTHER" id="PTHR41967:SF6">
    <property type="entry name" value="FI19406P1-RELATED"/>
    <property type="match status" value="1"/>
</dbReference>
<dbReference type="VEuPathDB" id="VectorBase:ASIC017982"/>
<keyword evidence="6" id="KW-1185">Reference proteome</keyword>
<evidence type="ECO:0000259" key="2">
    <source>
        <dbReference type="Pfam" id="PF15994"/>
    </source>
</evidence>
<dbReference type="OMA" id="DYLKCAL"/>
<dbReference type="InterPro" id="IPR031935">
    <property type="entry name" value="DUF4770"/>
</dbReference>
<dbReference type="PANTHER" id="PTHR41967">
    <property type="entry name" value="FI19406P1-RELATED"/>
    <property type="match status" value="1"/>
</dbReference>
<feature type="domain" description="DUF4771" evidence="3">
    <location>
        <begin position="480"/>
        <end position="627"/>
    </location>
</feature>